<keyword evidence="4" id="KW-0677">Repeat</keyword>
<dbReference type="PANTHER" id="PTHR43652">
    <property type="entry name" value="BASIC AMINO ACID ANTIPORTER YFCC-RELATED"/>
    <property type="match status" value="1"/>
</dbReference>
<comment type="subcellular location">
    <subcellularLocation>
        <location evidence="1">Membrane</location>
        <topology evidence="1">Multi-pass membrane protein</topology>
    </subcellularLocation>
</comment>
<evidence type="ECO:0000313" key="9">
    <source>
        <dbReference type="EMBL" id="MFC3053170.1"/>
    </source>
</evidence>
<protein>
    <submittedName>
        <fullName evidence="9">SLC13 family permease</fullName>
    </submittedName>
</protein>
<feature type="transmembrane region" description="Helical" evidence="7">
    <location>
        <begin position="158"/>
        <end position="182"/>
    </location>
</feature>
<feature type="domain" description="RCK C-terminal" evidence="8">
    <location>
        <begin position="230"/>
        <end position="314"/>
    </location>
</feature>
<feature type="transmembrane region" description="Helical" evidence="7">
    <location>
        <begin position="500"/>
        <end position="520"/>
    </location>
</feature>
<keyword evidence="5 7" id="KW-1133">Transmembrane helix</keyword>
<accession>A0ABV7D8G3</accession>
<keyword evidence="6 7" id="KW-0472">Membrane</keyword>
<feature type="transmembrane region" description="Helical" evidence="7">
    <location>
        <begin position="593"/>
        <end position="613"/>
    </location>
</feature>
<evidence type="ECO:0000256" key="3">
    <source>
        <dbReference type="ARBA" id="ARBA00022692"/>
    </source>
</evidence>
<dbReference type="SUPFAM" id="SSF116726">
    <property type="entry name" value="TrkA C-terminal domain-like"/>
    <property type="match status" value="2"/>
</dbReference>
<evidence type="ECO:0000256" key="7">
    <source>
        <dbReference type="SAM" id="Phobius"/>
    </source>
</evidence>
<feature type="transmembrane region" description="Helical" evidence="7">
    <location>
        <begin position="49"/>
        <end position="65"/>
    </location>
</feature>
<dbReference type="Pfam" id="PF02080">
    <property type="entry name" value="TrkA_C"/>
    <property type="match status" value="2"/>
</dbReference>
<dbReference type="EMBL" id="JBHRSL010000010">
    <property type="protein sequence ID" value="MFC3053170.1"/>
    <property type="molecule type" value="Genomic_DNA"/>
</dbReference>
<feature type="transmembrane region" description="Helical" evidence="7">
    <location>
        <begin position="71"/>
        <end position="92"/>
    </location>
</feature>
<proteinExistence type="predicted"/>
<comment type="caution">
    <text evidence="9">The sequence shown here is derived from an EMBL/GenBank/DDBJ whole genome shotgun (WGS) entry which is preliminary data.</text>
</comment>
<dbReference type="RefSeq" id="WP_228073529.1">
    <property type="nucleotide sequence ID" value="NZ_CP061205.1"/>
</dbReference>
<sequence>MENIRMLYYGREYLALGNIMENVTIDIIIVLVLVCVVFFGFIREKLTPDVVAMGAVVILLLTGILDTSELLKVFSSSAPVTVGAMFVLSAALDRTGAIDSMGRMVAKTASTSTILATGALMLGVMVFSAFINNTPVVVILTPVVISLARAMKIAPSKLLIPLSFACIFGGTTTLIGTSTNILVDGVAQRNGIAPFGVFEITLLGLIMGGIGISYMLFVGRWLLPNRETLASMLPTGLDRKFMAEVLIPLNSPLIGQTIKAAGFTAVRGFQVIDLIREDLSLRYDMEVTPIKAGDRLVIRSKVRDMIGLREAGDVAFGGKGKAHPIEPIATKETTIVESIVGPDSASIGRRVKDLGWRRTYGVYVLAIHRHGQNLGLDFADVRLRVGDSLLIEGTAGGINRLFDSGEIINLSTPTERPYRRTKAPIAFGAVLLVMGLAAFEVLPIAGLAIIAAVMVVLLGCLESDEAYGAIQWNILFLIFGMLALGTAMEKTGTAKLVVDGFAGLIGGLGPVAVLSAVYLITSMLTEVMSNNAAAILITPLAIGLAHQLGVDPRPFVVAVMFAASASFATPIGYQTNTFVYNAGGYKFMDFVKIGVPLNIIFWIAATVFIPMLWPL</sequence>
<gene>
    <name evidence="9" type="ORF">ACFOKA_14750</name>
</gene>
<name>A0ABV7D8G3_9PROT</name>
<evidence type="ECO:0000256" key="2">
    <source>
        <dbReference type="ARBA" id="ARBA00022448"/>
    </source>
</evidence>
<evidence type="ECO:0000256" key="1">
    <source>
        <dbReference type="ARBA" id="ARBA00004141"/>
    </source>
</evidence>
<dbReference type="InterPro" id="IPR004680">
    <property type="entry name" value="Cit_transptr-like_dom"/>
</dbReference>
<feature type="transmembrane region" description="Helical" evidence="7">
    <location>
        <begin position="555"/>
        <end position="573"/>
    </location>
</feature>
<evidence type="ECO:0000259" key="8">
    <source>
        <dbReference type="PROSITE" id="PS51202"/>
    </source>
</evidence>
<evidence type="ECO:0000256" key="6">
    <source>
        <dbReference type="ARBA" id="ARBA00023136"/>
    </source>
</evidence>
<dbReference type="InterPro" id="IPR051679">
    <property type="entry name" value="DASS-Related_Transporters"/>
</dbReference>
<evidence type="ECO:0000256" key="4">
    <source>
        <dbReference type="ARBA" id="ARBA00022737"/>
    </source>
</evidence>
<feature type="transmembrane region" description="Helical" evidence="7">
    <location>
        <begin position="202"/>
        <end position="223"/>
    </location>
</feature>
<feature type="domain" description="RCK C-terminal" evidence="8">
    <location>
        <begin position="323"/>
        <end position="407"/>
    </location>
</feature>
<dbReference type="InterPro" id="IPR036721">
    <property type="entry name" value="RCK_C_sf"/>
</dbReference>
<feature type="transmembrane region" description="Helical" evidence="7">
    <location>
        <begin position="470"/>
        <end position="488"/>
    </location>
</feature>
<reference evidence="10" key="1">
    <citation type="journal article" date="2019" name="Int. J. Syst. Evol. Microbiol.">
        <title>The Global Catalogue of Microorganisms (GCM) 10K type strain sequencing project: providing services to taxonomists for standard genome sequencing and annotation.</title>
        <authorList>
            <consortium name="The Broad Institute Genomics Platform"/>
            <consortium name="The Broad Institute Genome Sequencing Center for Infectious Disease"/>
            <person name="Wu L."/>
            <person name="Ma J."/>
        </authorList>
    </citation>
    <scope>NUCLEOTIDE SEQUENCE [LARGE SCALE GENOMIC DNA]</scope>
    <source>
        <strain evidence="10">KCTC 62164</strain>
    </source>
</reference>
<keyword evidence="3 7" id="KW-0812">Transmembrane</keyword>
<dbReference type="Proteomes" id="UP001595444">
    <property type="component" value="Unassembled WGS sequence"/>
</dbReference>
<organism evidence="9 10">
    <name type="scientific">Kordiimonas pumila</name>
    <dbReference type="NCBI Taxonomy" id="2161677"/>
    <lineage>
        <taxon>Bacteria</taxon>
        <taxon>Pseudomonadati</taxon>
        <taxon>Pseudomonadota</taxon>
        <taxon>Alphaproteobacteria</taxon>
        <taxon>Kordiimonadales</taxon>
        <taxon>Kordiimonadaceae</taxon>
        <taxon>Kordiimonas</taxon>
    </lineage>
</organism>
<dbReference type="Gene3D" id="3.30.70.1450">
    <property type="entry name" value="Regulator of K+ conductance, C-terminal domain"/>
    <property type="match status" value="2"/>
</dbReference>
<feature type="transmembrane region" description="Helical" evidence="7">
    <location>
        <begin position="23"/>
        <end position="42"/>
    </location>
</feature>
<keyword evidence="10" id="KW-1185">Reference proteome</keyword>
<dbReference type="InterPro" id="IPR006037">
    <property type="entry name" value="RCK_C"/>
</dbReference>
<dbReference type="Pfam" id="PF03600">
    <property type="entry name" value="CitMHS"/>
    <property type="match status" value="1"/>
</dbReference>
<dbReference type="PROSITE" id="PS51202">
    <property type="entry name" value="RCK_C"/>
    <property type="match status" value="2"/>
</dbReference>
<feature type="transmembrane region" description="Helical" evidence="7">
    <location>
        <begin position="133"/>
        <end position="151"/>
    </location>
</feature>
<evidence type="ECO:0000256" key="5">
    <source>
        <dbReference type="ARBA" id="ARBA00022989"/>
    </source>
</evidence>
<keyword evidence="2" id="KW-0813">Transport</keyword>
<feature type="transmembrane region" description="Helical" evidence="7">
    <location>
        <begin position="425"/>
        <end position="458"/>
    </location>
</feature>
<evidence type="ECO:0000313" key="10">
    <source>
        <dbReference type="Proteomes" id="UP001595444"/>
    </source>
</evidence>
<dbReference type="PANTHER" id="PTHR43652:SF2">
    <property type="entry name" value="BASIC AMINO ACID ANTIPORTER YFCC-RELATED"/>
    <property type="match status" value="1"/>
</dbReference>